<dbReference type="SUPFAM" id="SSF57501">
    <property type="entry name" value="Cystine-knot cytokines"/>
    <property type="match status" value="1"/>
</dbReference>
<dbReference type="VEuPathDB" id="VectorBase:BGLAX_028271"/>
<dbReference type="SMART" id="SM00204">
    <property type="entry name" value="TGFB"/>
    <property type="match status" value="1"/>
</dbReference>
<dbReference type="InterPro" id="IPR015615">
    <property type="entry name" value="TGF-beta-rel"/>
</dbReference>
<dbReference type="CDD" id="cd08698">
    <property type="entry name" value="TGF_beta_SF"/>
    <property type="match status" value="1"/>
</dbReference>
<dbReference type="InterPro" id="IPR029034">
    <property type="entry name" value="Cystine-knot_cytokine"/>
</dbReference>
<dbReference type="GO" id="GO:0005125">
    <property type="term" value="F:cytokine activity"/>
    <property type="evidence" value="ECO:0007669"/>
    <property type="project" value="TreeGrafter"/>
</dbReference>
<proteinExistence type="inferred from homology"/>
<evidence type="ECO:0000256" key="1">
    <source>
        <dbReference type="ARBA" id="ARBA00004613"/>
    </source>
</evidence>
<protein>
    <recommendedName>
        <fullName evidence="5">TGF-beta family profile domain-containing protein</fullName>
    </recommendedName>
</protein>
<evidence type="ECO:0000313" key="7">
    <source>
        <dbReference type="Proteomes" id="UP000076420"/>
    </source>
</evidence>
<accession>A0A2C9JVU1</accession>
<dbReference type="STRING" id="6526.A0A2C9JVU1"/>
<comment type="similarity">
    <text evidence="2 4">Belongs to the TGF-beta family.</text>
</comment>
<gene>
    <name evidence="6" type="primary">106070112</name>
</gene>
<dbReference type="Pfam" id="PF00019">
    <property type="entry name" value="TGF_beta"/>
    <property type="match status" value="1"/>
</dbReference>
<sequence length="348" mass="39895">MFPFENLAGMRAETSNCTHCRERNSSIALAIQVFETKLLEQFNLDLDNATNATNRSIPNVPEYLSSRLMADAELMSDNILSDDDESNMNRNTFTIYKPCNEYSSVHSVNISDYVFFSKPERVAIERVKSAKLMLYIKAGNLTRHYLSLRVRRIVLDNGLVKLRNVHSVTFLKSDAFGWKQIDVKDVVYDWYYHPLEEIGLQIEAKNEEGRNLVVLPADNFDKSYEPSLQIKVNKERSNSRGKRQISQTCSDGCCLYPYTIDLIQSHGSIRDVQVISPSIITINYCYGSCLTKIFTQFYYSFWMLRTTPIEEPCCVPLSYKAIKVAYYEKGQYAELIHPEAIVASCGCM</sequence>
<keyword evidence="3" id="KW-0964">Secreted</keyword>
<dbReference type="VEuPathDB" id="VectorBase:BGLB008810"/>
<dbReference type="Proteomes" id="UP000076420">
    <property type="component" value="Unassembled WGS sequence"/>
</dbReference>
<organism evidence="6 7">
    <name type="scientific">Biomphalaria glabrata</name>
    <name type="common">Bloodfluke planorb</name>
    <name type="synonym">Freshwater snail</name>
    <dbReference type="NCBI Taxonomy" id="6526"/>
    <lineage>
        <taxon>Eukaryota</taxon>
        <taxon>Metazoa</taxon>
        <taxon>Spiralia</taxon>
        <taxon>Lophotrochozoa</taxon>
        <taxon>Mollusca</taxon>
        <taxon>Gastropoda</taxon>
        <taxon>Heterobranchia</taxon>
        <taxon>Euthyneura</taxon>
        <taxon>Panpulmonata</taxon>
        <taxon>Hygrophila</taxon>
        <taxon>Lymnaeoidea</taxon>
        <taxon>Planorbidae</taxon>
        <taxon>Biomphalaria</taxon>
    </lineage>
</organism>
<dbReference type="Gene3D" id="2.10.90.10">
    <property type="entry name" value="Cystine-knot cytokines"/>
    <property type="match status" value="1"/>
</dbReference>
<reference evidence="6" key="1">
    <citation type="submission" date="2020-05" db="UniProtKB">
        <authorList>
            <consortium name="EnsemblMetazoa"/>
        </authorList>
    </citation>
    <scope>IDENTIFICATION</scope>
    <source>
        <strain evidence="6">BB02</strain>
    </source>
</reference>
<dbReference type="KEGG" id="bgt:106070112"/>
<evidence type="ECO:0000256" key="3">
    <source>
        <dbReference type="ARBA" id="ARBA00022525"/>
    </source>
</evidence>
<dbReference type="Gene3D" id="2.60.120.970">
    <property type="match status" value="1"/>
</dbReference>
<dbReference type="EnsemblMetazoa" id="BGLB008810-RB">
    <property type="protein sequence ID" value="BGLB008810-PB"/>
    <property type="gene ID" value="BGLB008810"/>
</dbReference>
<dbReference type="PANTHER" id="PTHR11848:SF262">
    <property type="entry name" value="LD29161P"/>
    <property type="match status" value="1"/>
</dbReference>
<dbReference type="GO" id="GO:0005615">
    <property type="term" value="C:extracellular space"/>
    <property type="evidence" value="ECO:0007669"/>
    <property type="project" value="TreeGrafter"/>
</dbReference>
<dbReference type="PROSITE" id="PS51362">
    <property type="entry name" value="TGF_BETA_2"/>
    <property type="match status" value="1"/>
</dbReference>
<name>A0A2C9JVU1_BIOGL</name>
<dbReference type="AlphaFoldDB" id="A0A2C9JVU1"/>
<evidence type="ECO:0000313" key="6">
    <source>
        <dbReference type="EnsemblMetazoa" id="BGLB008810-PB"/>
    </source>
</evidence>
<dbReference type="GO" id="GO:0008083">
    <property type="term" value="F:growth factor activity"/>
    <property type="evidence" value="ECO:0007669"/>
    <property type="project" value="UniProtKB-KW"/>
</dbReference>
<feature type="domain" description="TGF-beta family profile" evidence="5">
    <location>
        <begin position="240"/>
        <end position="348"/>
    </location>
</feature>
<evidence type="ECO:0000259" key="5">
    <source>
        <dbReference type="PROSITE" id="PS51362"/>
    </source>
</evidence>
<dbReference type="InterPro" id="IPR001839">
    <property type="entry name" value="TGF-b_C"/>
</dbReference>
<comment type="subcellular location">
    <subcellularLocation>
        <location evidence="1">Secreted</location>
    </subcellularLocation>
</comment>
<dbReference type="PANTHER" id="PTHR11848">
    <property type="entry name" value="TGF-BETA FAMILY"/>
    <property type="match status" value="1"/>
</dbReference>
<evidence type="ECO:0000256" key="2">
    <source>
        <dbReference type="ARBA" id="ARBA00006656"/>
    </source>
</evidence>
<keyword evidence="4" id="KW-0339">Growth factor</keyword>
<evidence type="ECO:0000256" key="4">
    <source>
        <dbReference type="RuleBase" id="RU000354"/>
    </source>
</evidence>